<evidence type="ECO:0000256" key="2">
    <source>
        <dbReference type="SAM" id="MobiDB-lite"/>
    </source>
</evidence>
<accession>A0ABR8Q9K9</accession>
<evidence type="ECO:0000313" key="3">
    <source>
        <dbReference type="EMBL" id="MBD7917112.1"/>
    </source>
</evidence>
<dbReference type="RefSeq" id="WP_191779879.1">
    <property type="nucleotide sequence ID" value="NZ_JACSQV010000001.1"/>
</dbReference>
<organism evidence="3 4">
    <name type="scientific">Cellulomonas avistercoris</name>
    <dbReference type="NCBI Taxonomy" id="2762242"/>
    <lineage>
        <taxon>Bacteria</taxon>
        <taxon>Bacillati</taxon>
        <taxon>Actinomycetota</taxon>
        <taxon>Actinomycetes</taxon>
        <taxon>Micrococcales</taxon>
        <taxon>Cellulomonadaceae</taxon>
        <taxon>Cellulomonas</taxon>
    </lineage>
</organism>
<protein>
    <submittedName>
        <fullName evidence="3">NYN domain-containing protein</fullName>
    </submittedName>
</protein>
<dbReference type="InterPro" id="IPR010298">
    <property type="entry name" value="YacP-like"/>
</dbReference>
<dbReference type="EMBL" id="JACSQV010000001">
    <property type="protein sequence ID" value="MBD7917112.1"/>
    <property type="molecule type" value="Genomic_DNA"/>
</dbReference>
<dbReference type="PANTHER" id="PTHR34547:SF1">
    <property type="entry name" value="YACP-LIKE NYN DOMAIN PROTEIN"/>
    <property type="match status" value="1"/>
</dbReference>
<sequence>MAGQERGTGSDPDLPDVPDALRSALVRLAADVLGDIEPAHTPSALAAVRRFAPRRRAAAGAQPLWVALHDDEAFRARVTRVWLQAHEDVDGGSSDGSQAPQETRPTGAPAPVVRPGTDAAVGAWLQGQPWQHLLPAPAPAEQDDAGGRRLEAAERELERLRTALGVAREGERAARDELAGLQRELRRLRSDADRARSEARGLAAAAEQDARRAAADLVAAADERARAAADLRAATAERSLAHDELRTGQRLAESRVRLLLDTVVDAATGLRAELALPPVRDLPADLVAPAADGPSGRPTSRGRSVDDPALLDDLLRLPRAHLLVDGYNVSKTGWPHTSLADQRRMLVDGMGALVAQTGAEVTCCFDGQAGHRAVAPVRGVRVLFTAGETADDLLRRLVAAEPPGRVLVVATSDREIVRDVEDAGAWAVPSATLVERLRRR</sequence>
<dbReference type="PANTHER" id="PTHR34547">
    <property type="entry name" value="YACP-LIKE NYN DOMAIN PROTEIN"/>
    <property type="match status" value="1"/>
</dbReference>
<keyword evidence="4" id="KW-1185">Reference proteome</keyword>
<dbReference type="Pfam" id="PF05991">
    <property type="entry name" value="NYN_YacP"/>
    <property type="match status" value="1"/>
</dbReference>
<feature type="region of interest" description="Disordered" evidence="2">
    <location>
        <begin position="88"/>
        <end position="115"/>
    </location>
</feature>
<feature type="compositionally biased region" description="Polar residues" evidence="2">
    <location>
        <begin position="95"/>
        <end position="104"/>
    </location>
</feature>
<feature type="coiled-coil region" evidence="1">
    <location>
        <begin position="150"/>
        <end position="223"/>
    </location>
</feature>
<name>A0ABR8Q9K9_9CELL</name>
<proteinExistence type="predicted"/>
<keyword evidence="1" id="KW-0175">Coiled coil</keyword>
<dbReference type="Proteomes" id="UP000604241">
    <property type="component" value="Unassembled WGS sequence"/>
</dbReference>
<comment type="caution">
    <text evidence="3">The sequence shown here is derived from an EMBL/GenBank/DDBJ whole genome shotgun (WGS) entry which is preliminary data.</text>
</comment>
<evidence type="ECO:0000256" key="1">
    <source>
        <dbReference type="SAM" id="Coils"/>
    </source>
</evidence>
<evidence type="ECO:0000313" key="4">
    <source>
        <dbReference type="Proteomes" id="UP000604241"/>
    </source>
</evidence>
<gene>
    <name evidence="3" type="ORF">H9657_02315</name>
</gene>
<reference evidence="3 4" key="1">
    <citation type="submission" date="2020-08" db="EMBL/GenBank/DDBJ databases">
        <title>A Genomic Blueprint of the Chicken Gut Microbiome.</title>
        <authorList>
            <person name="Gilroy R."/>
            <person name="Ravi A."/>
            <person name="Getino M."/>
            <person name="Pursley I."/>
            <person name="Horton D.L."/>
            <person name="Alikhan N.-F."/>
            <person name="Baker D."/>
            <person name="Gharbi K."/>
            <person name="Hall N."/>
            <person name="Watson M."/>
            <person name="Adriaenssens E.M."/>
            <person name="Foster-Nyarko E."/>
            <person name="Jarju S."/>
            <person name="Secka A."/>
            <person name="Antonio M."/>
            <person name="Oren A."/>
            <person name="Chaudhuri R."/>
            <person name="La Ragione R.M."/>
            <person name="Hildebrand F."/>
            <person name="Pallen M.J."/>
        </authorList>
    </citation>
    <scope>NUCLEOTIDE SEQUENCE [LARGE SCALE GENOMIC DNA]</scope>
    <source>
        <strain evidence="3 4">Sa3CUA2</strain>
    </source>
</reference>